<dbReference type="InterPro" id="IPR038300">
    <property type="entry name" value="SASP_sf_alpha/beta"/>
</dbReference>
<protein>
    <submittedName>
        <fullName evidence="4">Alpha/beta-type small acid-soluble spore protein</fullName>
    </submittedName>
</protein>
<dbReference type="InterPro" id="IPR001448">
    <property type="entry name" value="SASP_alpha/beta-type"/>
</dbReference>
<gene>
    <name evidence="4" type="ORF">IMZ08_07005</name>
</gene>
<dbReference type="PROSITE" id="PS00304">
    <property type="entry name" value="SASP_1"/>
    <property type="match status" value="1"/>
</dbReference>
<dbReference type="InterPro" id="IPR050847">
    <property type="entry name" value="SASP_DNA-binding"/>
</dbReference>
<evidence type="ECO:0000256" key="3">
    <source>
        <dbReference type="ARBA" id="ARBA00023125"/>
    </source>
</evidence>
<evidence type="ECO:0000256" key="1">
    <source>
        <dbReference type="ARBA" id="ARBA00003863"/>
    </source>
</evidence>
<keyword evidence="5" id="KW-1185">Reference proteome</keyword>
<comment type="caution">
    <text evidence="4">The sequence shown here is derived from an EMBL/GenBank/DDBJ whole genome shotgun (WGS) entry which is preliminary data.</text>
</comment>
<dbReference type="Pfam" id="PF00269">
    <property type="entry name" value="SASP"/>
    <property type="match status" value="1"/>
</dbReference>
<proteinExistence type="inferred from homology"/>
<dbReference type="InterPro" id="IPR018126">
    <property type="entry name" value="SASP_alpha/beta-type_CS"/>
</dbReference>
<dbReference type="RefSeq" id="WP_193535274.1">
    <property type="nucleotide sequence ID" value="NZ_JADCLJ010000018.1"/>
</dbReference>
<keyword evidence="3" id="KW-0238">DNA-binding</keyword>
<dbReference type="Proteomes" id="UP001516662">
    <property type="component" value="Unassembled WGS sequence"/>
</dbReference>
<dbReference type="PANTHER" id="PTHR36107:SF1">
    <property type="entry name" value="SMALL, ACID-SOLUBLE SPORE PROTEIN A"/>
    <property type="match status" value="1"/>
</dbReference>
<organism evidence="4 5">
    <name type="scientific">Litchfieldia luteola</name>
    <dbReference type="NCBI Taxonomy" id="682179"/>
    <lineage>
        <taxon>Bacteria</taxon>
        <taxon>Bacillati</taxon>
        <taxon>Bacillota</taxon>
        <taxon>Bacilli</taxon>
        <taxon>Bacillales</taxon>
        <taxon>Bacillaceae</taxon>
        <taxon>Litchfieldia</taxon>
    </lineage>
</organism>
<evidence type="ECO:0000313" key="4">
    <source>
        <dbReference type="EMBL" id="MBE4907800.1"/>
    </source>
</evidence>
<dbReference type="Gene3D" id="6.10.10.80">
    <property type="entry name" value="Small, acid-soluble spore protein, alpha/beta type-like"/>
    <property type="match status" value="1"/>
</dbReference>
<comment type="similarity">
    <text evidence="2">Belongs to the alpha/beta-type SASP family.</text>
</comment>
<comment type="function">
    <text evidence="1">SASP are bound to spore DNA. They are double-stranded DNA-binding proteins that cause DNA to change to an a-like conformation. They protect the DNA backbone from chemical and enzymatic cleavage and are thus involved in dormant spore's high resistance to UV light.</text>
</comment>
<evidence type="ECO:0000313" key="5">
    <source>
        <dbReference type="Proteomes" id="UP001516662"/>
    </source>
</evidence>
<dbReference type="PANTHER" id="PTHR36107">
    <property type="entry name" value="SMALL, ACID-SOLUBLE SPORE PROTEIN A"/>
    <property type="match status" value="1"/>
</dbReference>
<evidence type="ECO:0000256" key="2">
    <source>
        <dbReference type="ARBA" id="ARBA00005442"/>
    </source>
</evidence>
<name>A0ABR9QH31_9BACI</name>
<dbReference type="EMBL" id="JADCLJ010000018">
    <property type="protein sequence ID" value="MBE4907800.1"/>
    <property type="molecule type" value="Genomic_DNA"/>
</dbReference>
<sequence>MAKRRNRLLVPEAREEVDRLKARVLKEKGYSVIEPNQVKFEVANELGVPLNDKYNGSLTSKQAGKVGGEIGGSMVKEMIKMAQQRLSDKQ</sequence>
<reference evidence="4 5" key="1">
    <citation type="submission" date="2020-10" db="EMBL/GenBank/DDBJ databases">
        <title>Bacillus sp. HD4P25, an endophyte from a halophyte.</title>
        <authorList>
            <person name="Sun J.-Q."/>
        </authorList>
    </citation>
    <scope>NUCLEOTIDE SEQUENCE [LARGE SCALE GENOMIC DNA]</scope>
    <source>
        <strain evidence="4 5">YIM 93174</strain>
    </source>
</reference>
<accession>A0ABR9QH31</accession>